<feature type="transmembrane region" description="Helical" evidence="1">
    <location>
        <begin position="117"/>
        <end position="135"/>
    </location>
</feature>
<gene>
    <name evidence="3" type="ordered locus">SpiGrapes_1952</name>
</gene>
<dbReference type="KEGG" id="sgp:SpiGrapes_1952"/>
<feature type="transmembrane region" description="Helical" evidence="1">
    <location>
        <begin position="230"/>
        <end position="249"/>
    </location>
</feature>
<dbReference type="Gene3D" id="3.40.630.10">
    <property type="entry name" value="Zn peptidases"/>
    <property type="match status" value="1"/>
</dbReference>
<evidence type="ECO:0000313" key="3">
    <source>
        <dbReference type="EMBL" id="AEV29739.1"/>
    </source>
</evidence>
<sequence length="465" mass="52116">MSLPLFNRKQQKKPPLVKETEKEMKEKIETLKAGRLASLSISLADKLISLYGPRISGSENARETASALEKELKGFCDTTEYKEFTLYNQAYTLWLKVLVVVYPFALALLWLGLPVMSLSVLLLFLWYVARGFIYFKPVGEKYTPKGRGANVHGVLEPKKEVLHTVIFSGHHDSARLYKYNSLDKLMYAKKVLVPLLLFVFLCIACLTQLFTELFTGKLFSFNLPPIPCIILNSALTFCFPFVLPLWGFVTSEGSPGAGDNLVSSCMGVELARFFDWRKRCGNTLEHTRLVFASFDGEEVGLKGSKQWFSEHKDLCNQAIQLNFDCPYYADEITFLDRDINGTQPLSTRLASRCVQIAKSMGYDASRESIPFLAGGTDAAEGSRSGIEACTLTAMAWDDVSKPAVYHTKDDVCSAIELKAIEQALSIAIRLVELVDAGTLYEKNNDSGPEEEEIIPELHFERLSKR</sequence>
<organism evidence="3 4">
    <name type="scientific">Sphaerochaeta pleomorpha (strain ATCC BAA-1885 / DSM 22778 / Grapes)</name>
    <dbReference type="NCBI Taxonomy" id="158190"/>
    <lineage>
        <taxon>Bacteria</taxon>
        <taxon>Pseudomonadati</taxon>
        <taxon>Spirochaetota</taxon>
        <taxon>Spirochaetia</taxon>
        <taxon>Spirochaetales</taxon>
        <taxon>Sphaerochaetaceae</taxon>
        <taxon>Sphaerochaeta</taxon>
    </lineage>
</organism>
<dbReference type="InterPro" id="IPR007484">
    <property type="entry name" value="Peptidase_M28"/>
</dbReference>
<reference evidence="3 4" key="1">
    <citation type="submission" date="2011-11" db="EMBL/GenBank/DDBJ databases">
        <title>Complete sequence of Spirochaeta sp. grapes.</title>
        <authorList>
            <consortium name="US DOE Joint Genome Institute"/>
            <person name="Lucas S."/>
            <person name="Han J."/>
            <person name="Lapidus A."/>
            <person name="Cheng J.-F."/>
            <person name="Goodwin L."/>
            <person name="Pitluck S."/>
            <person name="Peters L."/>
            <person name="Ovchinnikova G."/>
            <person name="Munk A.C."/>
            <person name="Detter J.C."/>
            <person name="Han C."/>
            <person name="Tapia R."/>
            <person name="Land M."/>
            <person name="Hauser L."/>
            <person name="Kyrpides N."/>
            <person name="Ivanova N."/>
            <person name="Pagani I."/>
            <person name="Ritalahtilisa K."/>
            <person name="Loeffler F."/>
            <person name="Woyke T."/>
        </authorList>
    </citation>
    <scope>NUCLEOTIDE SEQUENCE [LARGE SCALE GENOMIC DNA]</scope>
    <source>
        <strain evidence="4">ATCC BAA-1885 / DSM 22778 / Grapes</strain>
    </source>
</reference>
<evidence type="ECO:0000256" key="1">
    <source>
        <dbReference type="SAM" id="Phobius"/>
    </source>
</evidence>
<dbReference type="eggNOG" id="COG2234">
    <property type="taxonomic scope" value="Bacteria"/>
</dbReference>
<evidence type="ECO:0000313" key="4">
    <source>
        <dbReference type="Proteomes" id="UP000005632"/>
    </source>
</evidence>
<evidence type="ECO:0000259" key="2">
    <source>
        <dbReference type="Pfam" id="PF04389"/>
    </source>
</evidence>
<keyword evidence="3" id="KW-0031">Aminopeptidase</keyword>
<keyword evidence="1" id="KW-1133">Transmembrane helix</keyword>
<dbReference type="OrthoDB" id="369085at2"/>
<keyword evidence="3" id="KW-0645">Protease</keyword>
<accession>G8QYW2</accession>
<keyword evidence="1" id="KW-0472">Membrane</keyword>
<keyword evidence="3" id="KW-0378">Hydrolase</keyword>
<dbReference type="EMBL" id="CP003155">
    <property type="protein sequence ID" value="AEV29739.1"/>
    <property type="molecule type" value="Genomic_DNA"/>
</dbReference>
<feature type="transmembrane region" description="Helical" evidence="1">
    <location>
        <begin position="191"/>
        <end position="210"/>
    </location>
</feature>
<dbReference type="SUPFAM" id="SSF53187">
    <property type="entry name" value="Zn-dependent exopeptidases"/>
    <property type="match status" value="1"/>
</dbReference>
<protein>
    <submittedName>
        <fullName evidence="3">Putative aminopeptidase</fullName>
    </submittedName>
</protein>
<proteinExistence type="predicted"/>
<dbReference type="AlphaFoldDB" id="G8QYW2"/>
<dbReference type="GO" id="GO:0004177">
    <property type="term" value="F:aminopeptidase activity"/>
    <property type="evidence" value="ECO:0007669"/>
    <property type="project" value="UniProtKB-KW"/>
</dbReference>
<keyword evidence="1" id="KW-0812">Transmembrane</keyword>
<dbReference type="RefSeq" id="WP_014270582.1">
    <property type="nucleotide sequence ID" value="NC_016633.1"/>
</dbReference>
<dbReference type="Pfam" id="PF04389">
    <property type="entry name" value="Peptidase_M28"/>
    <property type="match status" value="1"/>
</dbReference>
<keyword evidence="4" id="KW-1185">Reference proteome</keyword>
<feature type="domain" description="Peptidase M28" evidence="2">
    <location>
        <begin position="254"/>
        <end position="429"/>
    </location>
</feature>
<dbReference type="HOGENOM" id="CLU_578593_0_0_12"/>
<name>G8QYW2_SPHPG</name>
<dbReference type="Proteomes" id="UP000005632">
    <property type="component" value="Chromosome"/>
</dbReference>